<gene>
    <name evidence="2" type="ORF">BD626DRAFT_245400</name>
</gene>
<sequence>MTRHAPRTVTEAPPRPFPVEIDRDKVATAGSKGAERKRCSLKRMKAHSDVKPWPSATGRSLTRGRGDDRNRRGGRAFTRNFKRMTEASNAALPCQAEGVSEHGTGRAAMQYQQPRRGDPREPHTISWKHIAYALIAAGRRFRSKNGSQNEPPDDV</sequence>
<reference evidence="2 3" key="1">
    <citation type="journal article" date="2019" name="New Phytol.">
        <title>Comparative genomics reveals unique wood-decay strategies and fruiting body development in the Schizophyllaceae.</title>
        <authorList>
            <person name="Almasi E."/>
            <person name="Sahu N."/>
            <person name="Krizsan K."/>
            <person name="Balint B."/>
            <person name="Kovacs G.M."/>
            <person name="Kiss B."/>
            <person name="Cseklye J."/>
            <person name="Drula E."/>
            <person name="Henrissat B."/>
            <person name="Nagy I."/>
            <person name="Chovatia M."/>
            <person name="Adam C."/>
            <person name="LaButti K."/>
            <person name="Lipzen A."/>
            <person name="Riley R."/>
            <person name="Grigoriev I.V."/>
            <person name="Nagy L.G."/>
        </authorList>
    </citation>
    <scope>NUCLEOTIDE SEQUENCE [LARGE SCALE GENOMIC DNA]</scope>
    <source>
        <strain evidence="2 3">NL-1724</strain>
    </source>
</reference>
<organism evidence="2 3">
    <name type="scientific">Schizophyllum amplum</name>
    <dbReference type="NCBI Taxonomy" id="97359"/>
    <lineage>
        <taxon>Eukaryota</taxon>
        <taxon>Fungi</taxon>
        <taxon>Dikarya</taxon>
        <taxon>Basidiomycota</taxon>
        <taxon>Agaricomycotina</taxon>
        <taxon>Agaricomycetes</taxon>
        <taxon>Agaricomycetidae</taxon>
        <taxon>Agaricales</taxon>
        <taxon>Schizophyllaceae</taxon>
        <taxon>Schizophyllum</taxon>
    </lineage>
</organism>
<feature type="region of interest" description="Disordered" evidence="1">
    <location>
        <begin position="99"/>
        <end position="124"/>
    </location>
</feature>
<evidence type="ECO:0000256" key="1">
    <source>
        <dbReference type="SAM" id="MobiDB-lite"/>
    </source>
</evidence>
<dbReference type="EMBL" id="VDMD01000065">
    <property type="protein sequence ID" value="TRM56580.1"/>
    <property type="molecule type" value="Genomic_DNA"/>
</dbReference>
<evidence type="ECO:0000313" key="2">
    <source>
        <dbReference type="EMBL" id="TRM56580.1"/>
    </source>
</evidence>
<keyword evidence="3" id="KW-1185">Reference proteome</keyword>
<evidence type="ECO:0000313" key="3">
    <source>
        <dbReference type="Proteomes" id="UP000320762"/>
    </source>
</evidence>
<dbReference type="Proteomes" id="UP000320762">
    <property type="component" value="Unassembled WGS sequence"/>
</dbReference>
<name>A0A550BVK2_9AGAR</name>
<protein>
    <submittedName>
        <fullName evidence="2">Uncharacterized protein</fullName>
    </submittedName>
</protein>
<feature type="region of interest" description="Disordered" evidence="1">
    <location>
        <begin position="1"/>
        <end position="76"/>
    </location>
</feature>
<dbReference type="AlphaFoldDB" id="A0A550BVK2"/>
<comment type="caution">
    <text evidence="2">The sequence shown here is derived from an EMBL/GenBank/DDBJ whole genome shotgun (WGS) entry which is preliminary data.</text>
</comment>
<proteinExistence type="predicted"/>
<accession>A0A550BVK2</accession>